<evidence type="ECO:0000256" key="10">
    <source>
        <dbReference type="SAM" id="Phobius"/>
    </source>
</evidence>
<evidence type="ECO:0000256" key="8">
    <source>
        <dbReference type="ARBA" id="ARBA00023136"/>
    </source>
</evidence>
<dbReference type="CDD" id="cd13143">
    <property type="entry name" value="MATE_MepA_like"/>
    <property type="match status" value="1"/>
</dbReference>
<evidence type="ECO:0000256" key="3">
    <source>
        <dbReference type="ARBA" id="ARBA00022106"/>
    </source>
</evidence>
<gene>
    <name evidence="11" type="ORF">IS491_15975</name>
</gene>
<proteinExistence type="inferred from homology"/>
<feature type="transmembrane region" description="Helical" evidence="10">
    <location>
        <begin position="195"/>
        <end position="216"/>
    </location>
</feature>
<keyword evidence="4" id="KW-0813">Transport</keyword>
<dbReference type="NCBIfam" id="TIGR00797">
    <property type="entry name" value="matE"/>
    <property type="match status" value="1"/>
</dbReference>
<dbReference type="PANTHER" id="PTHR43823">
    <property type="entry name" value="SPORULATION PROTEIN YKVU"/>
    <property type="match status" value="1"/>
</dbReference>
<evidence type="ECO:0000256" key="1">
    <source>
        <dbReference type="ARBA" id="ARBA00004651"/>
    </source>
</evidence>
<dbReference type="InterPro" id="IPR048279">
    <property type="entry name" value="MdtK-like"/>
</dbReference>
<dbReference type="Proteomes" id="UP000631418">
    <property type="component" value="Unassembled WGS sequence"/>
</dbReference>
<keyword evidence="8 10" id="KW-0472">Membrane</keyword>
<dbReference type="Pfam" id="PF01554">
    <property type="entry name" value="MatE"/>
    <property type="match status" value="2"/>
</dbReference>
<feature type="transmembrane region" description="Helical" evidence="10">
    <location>
        <begin position="390"/>
        <end position="409"/>
    </location>
</feature>
<feature type="transmembrane region" description="Helical" evidence="10">
    <location>
        <begin position="237"/>
        <end position="259"/>
    </location>
</feature>
<feature type="transmembrane region" description="Helical" evidence="10">
    <location>
        <begin position="315"/>
        <end position="333"/>
    </location>
</feature>
<comment type="caution">
    <text evidence="11">The sequence shown here is derived from an EMBL/GenBank/DDBJ whole genome shotgun (WGS) entry which is preliminary data.</text>
</comment>
<dbReference type="EMBL" id="JADOEF010000001">
    <property type="protein sequence ID" value="MBF7810135.1"/>
    <property type="molecule type" value="Genomic_DNA"/>
</dbReference>
<evidence type="ECO:0000313" key="11">
    <source>
        <dbReference type="EMBL" id="MBF7810135.1"/>
    </source>
</evidence>
<dbReference type="InterPro" id="IPR051327">
    <property type="entry name" value="MATE_MepA_subfamily"/>
</dbReference>
<organism evidence="11 12">
    <name type="scientific">Clostridium beijerinckii</name>
    <name type="common">Clostridium MP</name>
    <dbReference type="NCBI Taxonomy" id="1520"/>
    <lineage>
        <taxon>Bacteria</taxon>
        <taxon>Bacillati</taxon>
        <taxon>Bacillota</taxon>
        <taxon>Clostridia</taxon>
        <taxon>Eubacteriales</taxon>
        <taxon>Clostridiaceae</taxon>
        <taxon>Clostridium</taxon>
    </lineage>
</organism>
<dbReference type="InterPro" id="IPR045070">
    <property type="entry name" value="MATE_MepA-like"/>
</dbReference>
<dbReference type="GO" id="GO:0015297">
    <property type="term" value="F:antiporter activity"/>
    <property type="evidence" value="ECO:0007669"/>
    <property type="project" value="InterPro"/>
</dbReference>
<dbReference type="GO" id="GO:0046677">
    <property type="term" value="P:response to antibiotic"/>
    <property type="evidence" value="ECO:0007669"/>
    <property type="project" value="UniProtKB-KW"/>
</dbReference>
<feature type="transmembrane region" description="Helical" evidence="10">
    <location>
        <begin position="415"/>
        <end position="435"/>
    </location>
</feature>
<keyword evidence="9" id="KW-0046">Antibiotic resistance</keyword>
<name>A0AAE2RR18_CLOBE</name>
<comment type="similarity">
    <text evidence="2">Belongs to the multi antimicrobial extrusion (MATE) (TC 2.A.66.1) family. MepA subfamily.</text>
</comment>
<keyword evidence="5" id="KW-1003">Cell membrane</keyword>
<keyword evidence="6 10" id="KW-0812">Transmembrane</keyword>
<reference evidence="11" key="1">
    <citation type="submission" date="2020-11" db="EMBL/GenBank/DDBJ databases">
        <authorList>
            <person name="Thieme N."/>
            <person name="Liebl W."/>
            <person name="Zverlov V."/>
        </authorList>
    </citation>
    <scope>NUCLEOTIDE SEQUENCE</scope>
    <source>
        <strain evidence="11">NT08</strain>
    </source>
</reference>
<evidence type="ECO:0000256" key="5">
    <source>
        <dbReference type="ARBA" id="ARBA00022475"/>
    </source>
</evidence>
<feature type="transmembrane region" description="Helical" evidence="10">
    <location>
        <begin position="137"/>
        <end position="157"/>
    </location>
</feature>
<evidence type="ECO:0000256" key="4">
    <source>
        <dbReference type="ARBA" id="ARBA00022448"/>
    </source>
</evidence>
<feature type="transmembrane region" description="Helical" evidence="10">
    <location>
        <begin position="169"/>
        <end position="189"/>
    </location>
</feature>
<dbReference type="InterPro" id="IPR002528">
    <property type="entry name" value="MATE_fam"/>
</dbReference>
<feature type="transmembrane region" description="Helical" evidence="10">
    <location>
        <begin position="57"/>
        <end position="82"/>
    </location>
</feature>
<dbReference type="PANTHER" id="PTHR43823:SF3">
    <property type="entry name" value="MULTIDRUG EXPORT PROTEIN MEPA"/>
    <property type="match status" value="1"/>
</dbReference>
<comment type="subcellular location">
    <subcellularLocation>
        <location evidence="1">Cell membrane</location>
        <topology evidence="1">Multi-pass membrane protein</topology>
    </subcellularLocation>
</comment>
<accession>A0AAE2RR18</accession>
<feature type="transmembrane region" description="Helical" evidence="10">
    <location>
        <begin position="94"/>
        <end position="117"/>
    </location>
</feature>
<evidence type="ECO:0000313" key="12">
    <source>
        <dbReference type="Proteomes" id="UP000631418"/>
    </source>
</evidence>
<sequence>MNNMREELLTKEPVALMIKLCVPAVLGMLVIGLYSFVDAIYAGQMIGTNAMGAVSVAYPFALINSGISTLIGMGSASVLSRAIGKKDSDIINKIMGNLLVLILILSAIVTVIGVVFAREVLLISGASGEILDLAVRYMQIVFIGSFFINFAQSANMIMRAEGRMKKAMIFMAIGAITNIILAPIMIILFNHQVEGAAVATLVSQIIQAVITMVYFIKESENVRFHGFKIEFDLLPEIFSIGFSAMLMQIMMFIQQVVIYKMASTYGGDSEIILIGAALRVLAFSFIPLWGMGQGLQPVVGTNYGAKQYDRVKKSINVFVAGATVLALCFWIPIQLFPKEILSLFIKDGSIVYEGINNFRLMYIIFPVLGFWIMSVTAFQSIGKGKNASVLVISRQIALIVPLIIILPMLMGIEGVWAAVPITDGIVFIVTAIMMINEYKGIGKAHQSKVEVEGKGSKKLLG</sequence>
<evidence type="ECO:0000256" key="9">
    <source>
        <dbReference type="ARBA" id="ARBA00023251"/>
    </source>
</evidence>
<keyword evidence="7 10" id="KW-1133">Transmembrane helix</keyword>
<dbReference type="RefSeq" id="WP_012059281.1">
    <property type="nucleotide sequence ID" value="NZ_CP073279.1"/>
</dbReference>
<feature type="transmembrane region" description="Helical" evidence="10">
    <location>
        <begin position="20"/>
        <end position="37"/>
    </location>
</feature>
<dbReference type="GO" id="GO:0042910">
    <property type="term" value="F:xenobiotic transmembrane transporter activity"/>
    <property type="evidence" value="ECO:0007669"/>
    <property type="project" value="InterPro"/>
</dbReference>
<feature type="transmembrane region" description="Helical" evidence="10">
    <location>
        <begin position="360"/>
        <end position="378"/>
    </location>
</feature>
<evidence type="ECO:0000256" key="2">
    <source>
        <dbReference type="ARBA" id="ARBA00008417"/>
    </source>
</evidence>
<evidence type="ECO:0000256" key="7">
    <source>
        <dbReference type="ARBA" id="ARBA00022989"/>
    </source>
</evidence>
<dbReference type="OMA" id="MLPGTMM"/>
<evidence type="ECO:0000256" key="6">
    <source>
        <dbReference type="ARBA" id="ARBA00022692"/>
    </source>
</evidence>
<feature type="transmembrane region" description="Helical" evidence="10">
    <location>
        <begin position="271"/>
        <end position="289"/>
    </location>
</feature>
<dbReference type="GO" id="GO:0005886">
    <property type="term" value="C:plasma membrane"/>
    <property type="evidence" value="ECO:0007669"/>
    <property type="project" value="UniProtKB-SubCell"/>
</dbReference>
<dbReference type="PIRSF" id="PIRSF006603">
    <property type="entry name" value="DinF"/>
    <property type="match status" value="1"/>
</dbReference>
<protein>
    <recommendedName>
        <fullName evidence="3">Multidrug export protein MepA</fullName>
    </recommendedName>
</protein>
<dbReference type="AlphaFoldDB" id="A0AAE2RR18"/>